<evidence type="ECO:0000256" key="1">
    <source>
        <dbReference type="ARBA" id="ARBA00022500"/>
    </source>
</evidence>
<evidence type="ECO:0000256" key="5">
    <source>
        <dbReference type="SAM" id="Phobius"/>
    </source>
</evidence>
<feature type="coiled-coil region" evidence="4">
    <location>
        <begin position="617"/>
        <end position="655"/>
    </location>
</feature>
<feature type="transmembrane region" description="Helical" evidence="5">
    <location>
        <begin position="16"/>
        <end position="39"/>
    </location>
</feature>
<keyword evidence="5" id="KW-1133">Transmembrane helix</keyword>
<accession>A0A6N6VS58</accession>
<dbReference type="OrthoDB" id="5288258at2"/>
<comment type="similarity">
    <text evidence="2">Belongs to the methyl-accepting chemotaxis (MCP) protein family.</text>
</comment>
<dbReference type="AlphaFoldDB" id="A0A6N6VS58"/>
<evidence type="ECO:0000256" key="3">
    <source>
        <dbReference type="PROSITE-ProRule" id="PRU00284"/>
    </source>
</evidence>
<dbReference type="SMART" id="SM00283">
    <property type="entry name" value="MA"/>
    <property type="match status" value="1"/>
</dbReference>
<keyword evidence="3" id="KW-0807">Transducer</keyword>
<evidence type="ECO:0000313" key="7">
    <source>
        <dbReference type="EMBL" id="KAB8037838.1"/>
    </source>
</evidence>
<organism evidence="7 8">
    <name type="scientific">Silvanigrella paludirubra</name>
    <dbReference type="NCBI Taxonomy" id="2499159"/>
    <lineage>
        <taxon>Bacteria</taxon>
        <taxon>Pseudomonadati</taxon>
        <taxon>Bdellovibrionota</taxon>
        <taxon>Oligoflexia</taxon>
        <taxon>Silvanigrellales</taxon>
        <taxon>Silvanigrellaceae</taxon>
        <taxon>Silvanigrella</taxon>
    </lineage>
</organism>
<dbReference type="Pfam" id="PF00015">
    <property type="entry name" value="MCPsignal"/>
    <property type="match status" value="1"/>
</dbReference>
<evidence type="ECO:0000259" key="6">
    <source>
        <dbReference type="PROSITE" id="PS50111"/>
    </source>
</evidence>
<dbReference type="GO" id="GO:0006935">
    <property type="term" value="P:chemotaxis"/>
    <property type="evidence" value="ECO:0007669"/>
    <property type="project" value="UniProtKB-KW"/>
</dbReference>
<dbReference type="EMBL" id="WFLM01000004">
    <property type="protein sequence ID" value="KAB8037838.1"/>
    <property type="molecule type" value="Genomic_DNA"/>
</dbReference>
<dbReference type="PANTHER" id="PTHR43531">
    <property type="entry name" value="PROTEIN ICFG"/>
    <property type="match status" value="1"/>
</dbReference>
<gene>
    <name evidence="7" type="ORF">GCL60_11730</name>
</gene>
<comment type="caution">
    <text evidence="7">The sequence shown here is derived from an EMBL/GenBank/DDBJ whole genome shotgun (WGS) entry which is preliminary data.</text>
</comment>
<evidence type="ECO:0000256" key="2">
    <source>
        <dbReference type="ARBA" id="ARBA00029447"/>
    </source>
</evidence>
<protein>
    <recommendedName>
        <fullName evidence="6">Methyl-accepting transducer domain-containing protein</fullName>
    </recommendedName>
</protein>
<sequence length="676" mass="76656">MKEIYFADKFSLKLKILILCLAGSFSIFIISIIFAFFNFNSQEDLIKERMYQSAEDLSNSIQDQFYERYGDAKTFALYFKNISGYSKEEVNYLNKLVKFYGFYNLILVCDLNGKLIVTNDENADGKKINSEILYKENFSQTNWFKETLTKRYSEDAAKGFTQVNIQKPDFNEIIEKVYKEKIYSTIFSTLIYNSKGDTIAILSTHPNFYWVENTVTRMYDNFVNSNIKTLHVSMLDKDFNVILDYNPSKNGNKTELVHDEKILNKYNLLKSGQPAALKLSKGEEGTLESINSRYKVKQINAYKNVVGKKIVDDIGWKLLVRFDSSEAYARTNYSRNIFLVLFLIIFLIITGISYYFGTFLANKLKHIANSLSKGNQILIQTSTEATSDSQKLSTSATQQATSLHETVSAVNEINAMMSKSSEMAISSQKKSEENILKVNEGKKTIHNMILSINNIKQSNQEIMEEVLESNKNISSIIKVISEIEHKTKVINEIVFQTKLLSFNASVEAARAGEHGRGFSVVAEEVGNLAKMSGNASNEISTLLENSINKVQSIINQTKNNIDQILTKSKNTIKEGEEVSKECVDIFEQILINTEEVNTLVYEITNSAKEQAKGIYKINNAMHELDNVTNQNNSIAEKTTQTAHELLKQSNELEAMAKSLMEIINGNGLNILEKVED</sequence>
<keyword evidence="4" id="KW-0175">Coiled coil</keyword>
<name>A0A6N6VS58_9BACT</name>
<dbReference type="InterPro" id="IPR004089">
    <property type="entry name" value="MCPsignal_dom"/>
</dbReference>
<dbReference type="GO" id="GO:0004888">
    <property type="term" value="F:transmembrane signaling receptor activity"/>
    <property type="evidence" value="ECO:0007669"/>
    <property type="project" value="TreeGrafter"/>
</dbReference>
<dbReference type="Gene3D" id="1.10.287.950">
    <property type="entry name" value="Methyl-accepting chemotaxis protein"/>
    <property type="match status" value="1"/>
</dbReference>
<feature type="domain" description="Methyl-accepting transducer" evidence="6">
    <location>
        <begin position="374"/>
        <end position="625"/>
    </location>
</feature>
<keyword evidence="5" id="KW-0812">Transmembrane</keyword>
<evidence type="ECO:0000256" key="4">
    <source>
        <dbReference type="SAM" id="Coils"/>
    </source>
</evidence>
<reference evidence="7 8" key="1">
    <citation type="submission" date="2019-10" db="EMBL/GenBank/DDBJ databases">
        <title>New species of Slilvanegrellaceae.</title>
        <authorList>
            <person name="Pitt A."/>
            <person name="Hahn M.W."/>
        </authorList>
    </citation>
    <scope>NUCLEOTIDE SEQUENCE [LARGE SCALE GENOMIC DNA]</scope>
    <source>
        <strain evidence="7 8">SP-Ram-0.45-NSY-1</strain>
    </source>
</reference>
<dbReference type="GO" id="GO:0005886">
    <property type="term" value="C:plasma membrane"/>
    <property type="evidence" value="ECO:0007669"/>
    <property type="project" value="TreeGrafter"/>
</dbReference>
<dbReference type="Proteomes" id="UP000437748">
    <property type="component" value="Unassembled WGS sequence"/>
</dbReference>
<evidence type="ECO:0000313" key="8">
    <source>
        <dbReference type="Proteomes" id="UP000437748"/>
    </source>
</evidence>
<feature type="transmembrane region" description="Helical" evidence="5">
    <location>
        <begin position="337"/>
        <end position="356"/>
    </location>
</feature>
<dbReference type="SUPFAM" id="SSF58104">
    <property type="entry name" value="Methyl-accepting chemotaxis protein (MCP) signaling domain"/>
    <property type="match status" value="1"/>
</dbReference>
<dbReference type="Gene3D" id="3.30.450.20">
    <property type="entry name" value="PAS domain"/>
    <property type="match status" value="1"/>
</dbReference>
<dbReference type="RefSeq" id="WP_153420915.1">
    <property type="nucleotide sequence ID" value="NZ_WFLM01000004.1"/>
</dbReference>
<dbReference type="PANTHER" id="PTHR43531:SF11">
    <property type="entry name" value="METHYL-ACCEPTING CHEMOTAXIS PROTEIN 3"/>
    <property type="match status" value="1"/>
</dbReference>
<keyword evidence="8" id="KW-1185">Reference proteome</keyword>
<dbReference type="InterPro" id="IPR051310">
    <property type="entry name" value="MCP_chemotaxis"/>
</dbReference>
<proteinExistence type="inferred from homology"/>
<keyword evidence="5" id="KW-0472">Membrane</keyword>
<dbReference type="PROSITE" id="PS50111">
    <property type="entry name" value="CHEMOTAXIS_TRANSDUC_2"/>
    <property type="match status" value="1"/>
</dbReference>
<dbReference type="GO" id="GO:0007165">
    <property type="term" value="P:signal transduction"/>
    <property type="evidence" value="ECO:0007669"/>
    <property type="project" value="UniProtKB-KW"/>
</dbReference>
<keyword evidence="1" id="KW-0145">Chemotaxis</keyword>